<organism evidence="1 2">
    <name type="scientific">Streptomyces glomeratus</name>
    <dbReference type="NCBI Taxonomy" id="284452"/>
    <lineage>
        <taxon>Bacteria</taxon>
        <taxon>Bacillati</taxon>
        <taxon>Actinomycetota</taxon>
        <taxon>Actinomycetes</taxon>
        <taxon>Kitasatosporales</taxon>
        <taxon>Streptomycetaceae</taxon>
        <taxon>Streptomyces</taxon>
    </lineage>
</organism>
<proteinExistence type="predicted"/>
<dbReference type="Proteomes" id="UP001501532">
    <property type="component" value="Unassembled WGS sequence"/>
</dbReference>
<protein>
    <submittedName>
        <fullName evidence="1">Uncharacterized protein</fullName>
    </submittedName>
</protein>
<evidence type="ECO:0000313" key="2">
    <source>
        <dbReference type="Proteomes" id="UP001501532"/>
    </source>
</evidence>
<gene>
    <name evidence="1" type="ORF">GCM10010448_35750</name>
</gene>
<dbReference type="RefSeq" id="WP_234518176.1">
    <property type="nucleotide sequence ID" value="NZ_BAAAUF010000029.1"/>
</dbReference>
<name>A0ABP6LQ26_9ACTN</name>
<comment type="caution">
    <text evidence="1">The sequence shown here is derived from an EMBL/GenBank/DDBJ whole genome shotgun (WGS) entry which is preliminary data.</text>
</comment>
<reference evidence="2" key="1">
    <citation type="journal article" date="2019" name="Int. J. Syst. Evol. Microbiol.">
        <title>The Global Catalogue of Microorganisms (GCM) 10K type strain sequencing project: providing services to taxonomists for standard genome sequencing and annotation.</title>
        <authorList>
            <consortium name="The Broad Institute Genomics Platform"/>
            <consortium name="The Broad Institute Genome Sequencing Center for Infectious Disease"/>
            <person name="Wu L."/>
            <person name="Ma J."/>
        </authorList>
    </citation>
    <scope>NUCLEOTIDE SEQUENCE [LARGE SCALE GENOMIC DNA]</scope>
    <source>
        <strain evidence="2">JCM 9091</strain>
    </source>
</reference>
<sequence>MIKQVLHETTTPVGPAGVSLALAVAYELHSPAAPAPEAYELRTVVSFTAPLRRTYELRAPGTRVPVVPVPQMMGLRRTDAVRPHRCKVVPLSRLTLALN</sequence>
<keyword evidence="2" id="KW-1185">Reference proteome</keyword>
<evidence type="ECO:0000313" key="1">
    <source>
        <dbReference type="EMBL" id="GAA3049612.1"/>
    </source>
</evidence>
<accession>A0ABP6LQ26</accession>
<dbReference type="EMBL" id="BAAAUF010000029">
    <property type="protein sequence ID" value="GAA3049612.1"/>
    <property type="molecule type" value="Genomic_DNA"/>
</dbReference>